<proteinExistence type="predicted"/>
<dbReference type="EMBL" id="LGUC01000001">
    <property type="protein sequence ID" value="KPN31413.1"/>
    <property type="molecule type" value="Genomic_DNA"/>
</dbReference>
<sequence length="203" mass="21778">MVTGGDRGQAHALEAITAGMLLLASLLFALQVTAVTPLTGSTSSQHIENQQAKLAEGVLAAEAENGTIVPTVLSWNESGQFNGAEQGGFHGGGPPTAFGNVLDRTLRERNIAFNVNVYFITGDGERSRHPVQLVDLGSPSDHASTASRSFTVYDDDVLRETNESTESTNRTDTTLAEADFFAPDAHDSRVYNVLEVEVVVWRM</sequence>
<reference evidence="3" key="1">
    <citation type="submission" date="2013-11" db="EMBL/GenBank/DDBJ databases">
        <authorList>
            <person name="Hoang H.T."/>
            <person name="Killian M.L."/>
            <person name="Madson D.M."/>
            <person name="Arruda P.H.E."/>
            <person name="Sun D."/>
            <person name="Schwartz K.J."/>
            <person name="Yoon K."/>
        </authorList>
    </citation>
    <scope>NUCLEOTIDE SEQUENCE [LARGE SCALE GENOMIC DNA]</scope>
    <source>
        <strain evidence="3">CDK2</strain>
    </source>
</reference>
<dbReference type="PATRIC" id="fig|699431.3.peg.2213"/>
<keyword evidence="1" id="KW-1133">Transmembrane helix</keyword>
<organism evidence="2 3">
    <name type="scientific">Halolamina pelagica</name>
    <dbReference type="NCBI Taxonomy" id="699431"/>
    <lineage>
        <taxon>Archaea</taxon>
        <taxon>Methanobacteriati</taxon>
        <taxon>Methanobacteriota</taxon>
        <taxon>Stenosarchaea group</taxon>
        <taxon>Halobacteria</taxon>
        <taxon>Halobacteriales</taxon>
        <taxon>Haloferacaceae</taxon>
    </lineage>
</organism>
<dbReference type="AlphaFoldDB" id="A0A0P7FW81"/>
<keyword evidence="1" id="KW-0472">Membrane</keyword>
<dbReference type="Pfam" id="PF23959">
    <property type="entry name" value="DUF7288"/>
    <property type="match status" value="1"/>
</dbReference>
<name>A0A0P7FW81_9EURY</name>
<keyword evidence="1" id="KW-0812">Transmembrane</keyword>
<keyword evidence="3" id="KW-1185">Reference proteome</keyword>
<dbReference type="STRING" id="699431.SY89_02159"/>
<gene>
    <name evidence="2" type="ORF">SY89_02159</name>
</gene>
<dbReference type="Proteomes" id="UP000050535">
    <property type="component" value="Unassembled WGS sequence"/>
</dbReference>
<feature type="transmembrane region" description="Helical" evidence="1">
    <location>
        <begin position="12"/>
        <end position="34"/>
    </location>
</feature>
<dbReference type="InterPro" id="IPR055712">
    <property type="entry name" value="DUF7288"/>
</dbReference>
<evidence type="ECO:0000256" key="1">
    <source>
        <dbReference type="SAM" id="Phobius"/>
    </source>
</evidence>
<protein>
    <submittedName>
        <fullName evidence="2">Uncharacterized protein</fullName>
    </submittedName>
</protein>
<evidence type="ECO:0000313" key="3">
    <source>
        <dbReference type="Proteomes" id="UP000050535"/>
    </source>
</evidence>
<evidence type="ECO:0000313" key="2">
    <source>
        <dbReference type="EMBL" id="KPN31413.1"/>
    </source>
</evidence>
<accession>A0A0P7FW81</accession>
<comment type="caution">
    <text evidence="2">The sequence shown here is derived from an EMBL/GenBank/DDBJ whole genome shotgun (WGS) entry which is preliminary data.</text>
</comment>